<dbReference type="eggNOG" id="ENOG5032YNY">
    <property type="taxonomic scope" value="Bacteria"/>
</dbReference>
<name>A3INH5_9CHRO</name>
<organism evidence="1 2">
    <name type="scientific">Crocosphaera chwakensis CCY0110</name>
    <dbReference type="NCBI Taxonomy" id="391612"/>
    <lineage>
        <taxon>Bacteria</taxon>
        <taxon>Bacillati</taxon>
        <taxon>Cyanobacteriota</taxon>
        <taxon>Cyanophyceae</taxon>
        <taxon>Oscillatoriophycideae</taxon>
        <taxon>Chroococcales</taxon>
        <taxon>Aphanothecaceae</taxon>
        <taxon>Crocosphaera</taxon>
        <taxon>Crocosphaera chwakensis</taxon>
    </lineage>
</organism>
<dbReference type="AlphaFoldDB" id="A3INH5"/>
<gene>
    <name evidence="1" type="ORF">CY0110_29399</name>
</gene>
<reference evidence="1 2" key="1">
    <citation type="submission" date="2007-03" db="EMBL/GenBank/DDBJ databases">
        <authorList>
            <person name="Stal L."/>
            <person name="Ferriera S."/>
            <person name="Johnson J."/>
            <person name="Kravitz S."/>
            <person name="Beeson K."/>
            <person name="Sutton G."/>
            <person name="Rogers Y.-H."/>
            <person name="Friedman R."/>
            <person name="Frazier M."/>
            <person name="Venter J.C."/>
        </authorList>
    </citation>
    <scope>NUCLEOTIDE SEQUENCE [LARGE SCALE GENOMIC DNA]</scope>
    <source>
        <strain evidence="1 2">CCY0110</strain>
    </source>
</reference>
<keyword evidence="2" id="KW-1185">Reference proteome</keyword>
<dbReference type="Proteomes" id="UP000003781">
    <property type="component" value="Unassembled WGS sequence"/>
</dbReference>
<evidence type="ECO:0000313" key="2">
    <source>
        <dbReference type="Proteomes" id="UP000003781"/>
    </source>
</evidence>
<dbReference type="EMBL" id="AAXW01000010">
    <property type="protein sequence ID" value="EAZ91873.1"/>
    <property type="molecule type" value="Genomic_DNA"/>
</dbReference>
<protein>
    <recommendedName>
        <fullName evidence="3">BON domain-containing protein</fullName>
    </recommendedName>
</protein>
<comment type="caution">
    <text evidence="1">The sequence shown here is derived from an EMBL/GenBank/DDBJ whole genome shotgun (WGS) entry which is preliminary data.</text>
</comment>
<dbReference type="Gene3D" id="3.30.1340.30">
    <property type="match status" value="1"/>
</dbReference>
<dbReference type="OrthoDB" id="573762at2"/>
<dbReference type="RefSeq" id="WP_008274943.1">
    <property type="nucleotide sequence ID" value="NZ_AAXW01000010.1"/>
</dbReference>
<sequence length="159" mass="16893">MILLGTSLLVILGVSGLLLLKRFPALRLASVSLAVTLLLLTTITPALADTQIAALGAKDETVSADETDLKLNPGGGHYSGLEYAERTNEVQNPVSDDVIKQTIDKKTDGRIVFAVSNGSVRLSGQIDNKEDAQNLISQIKEIPGVHEITFDLGLENANS</sequence>
<evidence type="ECO:0008006" key="3">
    <source>
        <dbReference type="Google" id="ProtNLM"/>
    </source>
</evidence>
<evidence type="ECO:0000313" key="1">
    <source>
        <dbReference type="EMBL" id="EAZ91873.1"/>
    </source>
</evidence>
<proteinExistence type="predicted"/>
<accession>A3INH5</accession>